<keyword evidence="3" id="KW-1185">Reference proteome</keyword>
<keyword evidence="1" id="KW-0812">Transmembrane</keyword>
<feature type="transmembrane region" description="Helical" evidence="1">
    <location>
        <begin position="247"/>
        <end position="269"/>
    </location>
</feature>
<dbReference type="EMBL" id="AP018907">
    <property type="protein sequence ID" value="BBF91577.1"/>
    <property type="molecule type" value="Genomic_DNA"/>
</dbReference>
<name>A0A348FW94_9HYPH</name>
<feature type="transmembrane region" description="Helical" evidence="1">
    <location>
        <begin position="214"/>
        <end position="235"/>
    </location>
</feature>
<feature type="transmembrane region" description="Helical" evidence="1">
    <location>
        <begin position="128"/>
        <end position="145"/>
    </location>
</feature>
<sequence length="336" mass="34848">MLTGLYGGLLRLGWALPPGERLAELHGPLLVCGLFGTVISLERAVALGRDAAYAAPAFAALGSLSLLAGLPPAFGALAYVLAAAALSAATLVITTRQPALFTATLSLGALSWLAGNLLWLAGRSVPDVTGWWLAFLILTIAGERLELSRLTAPKRGSVALFALAVLLLLAGVAYGIIDRRGAAMTGLALTTMTAWLARHDVVRITLRQTGQTRFMAACMAAGYAWLGGAGVLLLAAPPATATFGYDAALHAVLVGFVLSMVFGHALIILPAVARVRLAYRPILYVPLVVLHASVALRVMGDMLAWPDGRAWSGPLTVVALLGFVATLAGTAAARRV</sequence>
<dbReference type="Proteomes" id="UP000266934">
    <property type="component" value="Chromosome"/>
</dbReference>
<dbReference type="AlphaFoldDB" id="A0A348FW94"/>
<evidence type="ECO:0000313" key="3">
    <source>
        <dbReference type="Proteomes" id="UP000266934"/>
    </source>
</evidence>
<gene>
    <name evidence="2" type="ORF">BLTE_02620</name>
</gene>
<feature type="transmembrane region" description="Helical" evidence="1">
    <location>
        <begin position="281"/>
        <end position="299"/>
    </location>
</feature>
<evidence type="ECO:0000313" key="2">
    <source>
        <dbReference type="EMBL" id="BBF91577.1"/>
    </source>
</evidence>
<feature type="transmembrane region" description="Helical" evidence="1">
    <location>
        <begin position="157"/>
        <end position="177"/>
    </location>
</feature>
<reference evidence="2 3" key="1">
    <citation type="submission" date="2018-08" db="EMBL/GenBank/DDBJ databases">
        <title>Complete genome sequencing of Blastochloris tepida GI.</title>
        <authorList>
            <person name="Tsukatani Y."/>
            <person name="Mori H."/>
        </authorList>
    </citation>
    <scope>NUCLEOTIDE SEQUENCE [LARGE SCALE GENOMIC DNA]</scope>
    <source>
        <strain evidence="2 3">GI</strain>
    </source>
</reference>
<evidence type="ECO:0008006" key="4">
    <source>
        <dbReference type="Google" id="ProtNLM"/>
    </source>
</evidence>
<dbReference type="KEGG" id="blag:BLTE_02620"/>
<evidence type="ECO:0000256" key="1">
    <source>
        <dbReference type="SAM" id="Phobius"/>
    </source>
</evidence>
<keyword evidence="1" id="KW-1133">Transmembrane helix</keyword>
<feature type="transmembrane region" description="Helical" evidence="1">
    <location>
        <begin position="100"/>
        <end position="122"/>
    </location>
</feature>
<protein>
    <recommendedName>
        <fullName evidence="4">NnrS family protein</fullName>
    </recommendedName>
</protein>
<proteinExistence type="predicted"/>
<accession>A0A348FW94</accession>
<organism evidence="2 3">
    <name type="scientific">Blastochloris tepida</name>
    <dbReference type="NCBI Taxonomy" id="2233851"/>
    <lineage>
        <taxon>Bacteria</taxon>
        <taxon>Pseudomonadati</taxon>
        <taxon>Pseudomonadota</taxon>
        <taxon>Alphaproteobacteria</taxon>
        <taxon>Hyphomicrobiales</taxon>
        <taxon>Blastochloridaceae</taxon>
        <taxon>Blastochloris</taxon>
    </lineage>
</organism>
<keyword evidence="1" id="KW-0472">Membrane</keyword>
<feature type="transmembrane region" description="Helical" evidence="1">
    <location>
        <begin position="311"/>
        <end position="333"/>
    </location>
</feature>
<feature type="transmembrane region" description="Helical" evidence="1">
    <location>
        <begin position="25"/>
        <end position="45"/>
    </location>
</feature>